<accession>A0AAX3BE11</accession>
<dbReference type="SMART" id="SM00260">
    <property type="entry name" value="CheW"/>
    <property type="match status" value="1"/>
</dbReference>
<dbReference type="PANTHER" id="PTHR22617">
    <property type="entry name" value="CHEMOTAXIS SENSOR HISTIDINE KINASE-RELATED"/>
    <property type="match status" value="1"/>
</dbReference>
<dbReference type="InterPro" id="IPR002545">
    <property type="entry name" value="CheW-lke_dom"/>
</dbReference>
<feature type="domain" description="CheW-like" evidence="1">
    <location>
        <begin position="2"/>
        <end position="142"/>
    </location>
</feature>
<dbReference type="AlphaFoldDB" id="A0AAX3BE11"/>
<dbReference type="SUPFAM" id="SSF50341">
    <property type="entry name" value="CheW-like"/>
    <property type="match status" value="1"/>
</dbReference>
<dbReference type="GO" id="GO:0006935">
    <property type="term" value="P:chemotaxis"/>
    <property type="evidence" value="ECO:0007669"/>
    <property type="project" value="InterPro"/>
</dbReference>
<evidence type="ECO:0000313" key="2">
    <source>
        <dbReference type="EMBL" id="URA10572.1"/>
    </source>
</evidence>
<dbReference type="GO" id="GO:0005829">
    <property type="term" value="C:cytosol"/>
    <property type="evidence" value="ECO:0007669"/>
    <property type="project" value="TreeGrafter"/>
</dbReference>
<organism evidence="2 3">
    <name type="scientific">Thermospira aquatica</name>
    <dbReference type="NCBI Taxonomy" id="2828656"/>
    <lineage>
        <taxon>Bacteria</taxon>
        <taxon>Pseudomonadati</taxon>
        <taxon>Spirochaetota</taxon>
        <taxon>Spirochaetia</taxon>
        <taxon>Brevinematales</taxon>
        <taxon>Thermospiraceae</taxon>
        <taxon>Thermospira</taxon>
    </lineage>
</organism>
<sequence>MEEQFVTFFVGDKLFAVNIFDVREVVRFEKIIPIPDAPAYVEGVANLRGIVLPVIALRKRLGFGETDLSRAKIVVVMVEDILVGMLVDQIDRVIHVSKDHIQDAAGLSLSGAAQHFVDGIIQQGEEIIYRVDIRRLFTVEMRDFLEKKIVE</sequence>
<dbReference type="KEGG" id="taqu:KDW03_01855"/>
<dbReference type="InterPro" id="IPR039315">
    <property type="entry name" value="CheW"/>
</dbReference>
<dbReference type="PROSITE" id="PS50851">
    <property type="entry name" value="CHEW"/>
    <property type="match status" value="1"/>
</dbReference>
<evidence type="ECO:0000313" key="3">
    <source>
        <dbReference type="Proteomes" id="UP001056539"/>
    </source>
</evidence>
<dbReference type="EMBL" id="CP073355">
    <property type="protein sequence ID" value="URA10572.1"/>
    <property type="molecule type" value="Genomic_DNA"/>
</dbReference>
<evidence type="ECO:0000259" key="1">
    <source>
        <dbReference type="PROSITE" id="PS50851"/>
    </source>
</evidence>
<protein>
    <submittedName>
        <fullName evidence="2">Purine-binding chemotaxis protein CheW</fullName>
    </submittedName>
</protein>
<proteinExistence type="predicted"/>
<name>A0AAX3BE11_9SPIR</name>
<dbReference type="GO" id="GO:0007165">
    <property type="term" value="P:signal transduction"/>
    <property type="evidence" value="ECO:0007669"/>
    <property type="project" value="InterPro"/>
</dbReference>
<dbReference type="Proteomes" id="UP001056539">
    <property type="component" value="Chromosome"/>
</dbReference>
<gene>
    <name evidence="2" type="ORF">KDW03_01855</name>
</gene>
<dbReference type="Gene3D" id="2.30.30.40">
    <property type="entry name" value="SH3 Domains"/>
    <property type="match status" value="1"/>
</dbReference>
<dbReference type="Pfam" id="PF01584">
    <property type="entry name" value="CheW"/>
    <property type="match status" value="1"/>
</dbReference>
<reference evidence="2" key="1">
    <citation type="submission" date="2021-04" db="EMBL/GenBank/DDBJ databases">
        <authorList>
            <person name="Postec A."/>
        </authorList>
    </citation>
    <scope>NUCLEOTIDE SEQUENCE</scope>
    <source>
        <strain evidence="2">F1F22</strain>
    </source>
</reference>
<dbReference type="Gene3D" id="2.40.50.180">
    <property type="entry name" value="CheA-289, Domain 4"/>
    <property type="match status" value="1"/>
</dbReference>
<dbReference type="InterPro" id="IPR036061">
    <property type="entry name" value="CheW-like_dom_sf"/>
</dbReference>
<dbReference type="RefSeq" id="WP_271435697.1">
    <property type="nucleotide sequence ID" value="NZ_CP073355.1"/>
</dbReference>
<reference evidence="2" key="2">
    <citation type="submission" date="2022-06" db="EMBL/GenBank/DDBJ databases">
        <title>Thermospira aquatica gen. nov., sp. nov.</title>
        <authorList>
            <person name="Ben Ali Gam Z."/>
            <person name="Labat M."/>
        </authorList>
    </citation>
    <scope>NUCLEOTIDE SEQUENCE</scope>
    <source>
        <strain evidence="2">F1F22</strain>
    </source>
</reference>
<keyword evidence="3" id="KW-1185">Reference proteome</keyword>
<dbReference type="PANTHER" id="PTHR22617:SF23">
    <property type="entry name" value="CHEMOTAXIS PROTEIN CHEW"/>
    <property type="match status" value="1"/>
</dbReference>